<sequence length="1384" mass="150078">MPEYVYALHDFTPENPDEVPFKAGDKIEVVEKDDLYQDGWWQGRNTSGQIGLFPQSYTTSRPLPSIPTEDPRSIPSVEFPPTSTPPLQVLKEESEPSPDEHRRTLSQGEKDMQDTLTDVQRAIEQLGRTDDGRRSFSFASSHGDTDRSETETEGEGLNSEDEAATDWHRDARQRLAARAQQQNEERQQRESGGSVPMTPLRISAPPIDVELSDSSEDEDAETEELTKRLSKRRSASHTPDPRIPHIPERDEGPSGQNIEATPHVHVSEIPSLLAAPLSSLAESEGGHIEPSEDFIVPSPSKAEDYFDDELLTATADKLTFPDVPDAIKIPLPLSPPPPAASVESVSNNQTNDSALPSPPAPPPLTVVYPRPTTPPAPAAEEYHIPGALTPMTPISPEKDNIPTPVPPLAPSPTIHPNHAPTTRVVPAAISIVPVPFLARSTSPGRSSLTASSQPLPSPSISSTGSMGPSSAGIQQTLTPATTANVSIPRQGGSPVGGQDGSKRSKAHPSDWTVDEVVDWLKSKGFDHLVCDIFIEQEITGDVLLELDHNILKTEFGIMAFGKRARIVNAIAELRRPPSFTEPEHPMQNLAASRTQSFSYGHSHNSSMQSSAMSSVPQSYANSPMGYSGPNFSPAPSSRGMPSAGAGSSVNPDSPMYMPVPETTITPAAAVRNGWATAEQPFVVFPTPAPVESQTSFSTARELPSSAAEIPSVSPPPPGTGLGLGFPTMELVPGPDVPSIAAKTKSRPSNLVLSPSDANLKATAVGGESPSATDERTAMSDSETHHQGTKVTRRRLFGRSAESASLKEKPSSIRDSSSRHSREDSPATPASAQVEHTGSSPIRRHSKKKSHDSKPSDRLSLFGGMTMPTLGVHVGAKNRKPVPRLSSATEDENDRSTLSSFRRIAHGKKSSSRPSTANGPPELQEKERVQDALKALEPGNVLAPISDEKERHAELFKEREKEKDKDKPKRAKDPAVLRKRTSSSTDITTRSPPGAGSSVGMSIKIGKSILEQIGTPDHNGWMRKKSDNYNTWKLRYFVLKGPHLYCLKSNDRSETKIKGYINIVGYKVVSDEKVDPGRYGFRMIHDSDKTHCFSHDEQLVIREWMKALIKATITRDFNNPVVSSSNIPTIPLTVAQAMNPSPRPPSPAARAATQRAHRRDNPDQLSSRDAEILMSLPSKNKTTVNGNQNGDRPKLDTVFTDEYGAIKTPNLASHREAKKVPSKVPPPRPSREIRRVLSNNAPSPSDVIADGILIEWANSHLPTSLQITDPSGPLCSGLALLRLAEDVKGSPSSPPVADSAFPTSPNDERLDGLFRLFDFLLDNDVKMGTVSINDIRQGKREKIIQLLQAMRTWEDKRKAIALSLTMQPPMGTGNAFMAGPVPYFH</sequence>
<comment type="caution">
    <text evidence="1">The sequence shown here is derived from an EMBL/GenBank/DDBJ whole genome shotgun (WGS) entry which is preliminary data.</text>
</comment>
<name>A0ACB8UCX6_9APHY</name>
<organism evidence="1 2">
    <name type="scientific">Irpex rosettiformis</name>
    <dbReference type="NCBI Taxonomy" id="378272"/>
    <lineage>
        <taxon>Eukaryota</taxon>
        <taxon>Fungi</taxon>
        <taxon>Dikarya</taxon>
        <taxon>Basidiomycota</taxon>
        <taxon>Agaricomycotina</taxon>
        <taxon>Agaricomycetes</taxon>
        <taxon>Polyporales</taxon>
        <taxon>Irpicaceae</taxon>
        <taxon>Irpex</taxon>
    </lineage>
</organism>
<reference evidence="1" key="1">
    <citation type="journal article" date="2021" name="Environ. Microbiol.">
        <title>Gene family expansions and transcriptome signatures uncover fungal adaptations to wood decay.</title>
        <authorList>
            <person name="Hage H."/>
            <person name="Miyauchi S."/>
            <person name="Viragh M."/>
            <person name="Drula E."/>
            <person name="Min B."/>
            <person name="Chaduli D."/>
            <person name="Navarro D."/>
            <person name="Favel A."/>
            <person name="Norest M."/>
            <person name="Lesage-Meessen L."/>
            <person name="Balint B."/>
            <person name="Merenyi Z."/>
            <person name="de Eugenio L."/>
            <person name="Morin E."/>
            <person name="Martinez A.T."/>
            <person name="Baldrian P."/>
            <person name="Stursova M."/>
            <person name="Martinez M.J."/>
            <person name="Novotny C."/>
            <person name="Magnuson J.K."/>
            <person name="Spatafora J.W."/>
            <person name="Maurice S."/>
            <person name="Pangilinan J."/>
            <person name="Andreopoulos W."/>
            <person name="LaButti K."/>
            <person name="Hundley H."/>
            <person name="Na H."/>
            <person name="Kuo A."/>
            <person name="Barry K."/>
            <person name="Lipzen A."/>
            <person name="Henrissat B."/>
            <person name="Riley R."/>
            <person name="Ahrendt S."/>
            <person name="Nagy L.G."/>
            <person name="Grigoriev I.V."/>
            <person name="Martin F."/>
            <person name="Rosso M.N."/>
        </authorList>
    </citation>
    <scope>NUCLEOTIDE SEQUENCE</scope>
    <source>
        <strain evidence="1">CBS 384.51</strain>
    </source>
</reference>
<dbReference type="EMBL" id="MU274904">
    <property type="protein sequence ID" value="KAI0092106.1"/>
    <property type="molecule type" value="Genomic_DNA"/>
</dbReference>
<evidence type="ECO:0000313" key="2">
    <source>
        <dbReference type="Proteomes" id="UP001055072"/>
    </source>
</evidence>
<evidence type="ECO:0000313" key="1">
    <source>
        <dbReference type="EMBL" id="KAI0092106.1"/>
    </source>
</evidence>
<accession>A0ACB8UCX6</accession>
<dbReference type="Proteomes" id="UP001055072">
    <property type="component" value="Unassembled WGS sequence"/>
</dbReference>
<gene>
    <name evidence="1" type="ORF">BDY19DRAFT_990847</name>
</gene>
<proteinExistence type="predicted"/>
<protein>
    <submittedName>
        <fullName evidence="1">Uncharacterized protein</fullName>
    </submittedName>
</protein>
<keyword evidence="2" id="KW-1185">Reference proteome</keyword>